<accession>A0AAE0MBB1</accession>
<feature type="domain" description="Rhamnogalacturonase A/B/Epimerase-like pectate lyase" evidence="3">
    <location>
        <begin position="75"/>
        <end position="295"/>
    </location>
</feature>
<dbReference type="CDD" id="cd23668">
    <property type="entry name" value="GH55_beta13glucanase-like"/>
    <property type="match status" value="1"/>
</dbReference>
<organism evidence="4 5">
    <name type="scientific">Apodospora peruviana</name>
    <dbReference type="NCBI Taxonomy" id="516989"/>
    <lineage>
        <taxon>Eukaryota</taxon>
        <taxon>Fungi</taxon>
        <taxon>Dikarya</taxon>
        <taxon>Ascomycota</taxon>
        <taxon>Pezizomycotina</taxon>
        <taxon>Sordariomycetes</taxon>
        <taxon>Sordariomycetidae</taxon>
        <taxon>Sordariales</taxon>
        <taxon>Lasiosphaeriaceae</taxon>
        <taxon>Apodospora</taxon>
    </lineage>
</organism>
<dbReference type="GO" id="GO:0004650">
    <property type="term" value="F:polygalacturonase activity"/>
    <property type="evidence" value="ECO:0007669"/>
    <property type="project" value="InterPro"/>
</dbReference>
<dbReference type="InterPro" id="IPR006626">
    <property type="entry name" value="PbH1"/>
</dbReference>
<dbReference type="Proteomes" id="UP001283341">
    <property type="component" value="Unassembled WGS sequence"/>
</dbReference>
<dbReference type="SMART" id="SM00710">
    <property type="entry name" value="PbH1"/>
    <property type="match status" value="3"/>
</dbReference>
<dbReference type="FunFam" id="2.160.20.10:FF:000049">
    <property type="entry name" value="Putative exo-beta-1,3-glucanase"/>
    <property type="match status" value="1"/>
</dbReference>
<dbReference type="InterPro" id="IPR039279">
    <property type="entry name" value="QRT3-like"/>
</dbReference>
<feature type="region of interest" description="Disordered" evidence="1">
    <location>
        <begin position="789"/>
        <end position="826"/>
    </location>
</feature>
<feature type="compositionally biased region" description="Polar residues" evidence="1">
    <location>
        <begin position="808"/>
        <end position="826"/>
    </location>
</feature>
<dbReference type="PANTHER" id="PTHR33928:SF2">
    <property type="entry name" value="PECTATE LYASE SUPERFAMILY PROTEIN DOMAIN-CONTAINING PROTEIN-RELATED"/>
    <property type="match status" value="1"/>
</dbReference>
<feature type="chain" id="PRO_5042077326" evidence="2">
    <location>
        <begin position="22"/>
        <end position="843"/>
    </location>
</feature>
<sequence>MCSSNLFLLVVSLTLPLLATTSSNNLLETVVRSERQDSPSCTLTTSKGNTKWWRAEIEHDGTTPYRGDSSFRYYRTVVQFGADPNGVKDSSDAFNNAIRSPNRTGTASSQPAYVYIPPGTYLIKKPIEILMSTFLVGDPLDMPTLVGDPALVADGTSSPVINGHDAHQGNNSATKDFYMAVRNLKVDTTNISPGAGAVGMDWSVSQGCSLTNVHFIMPTGAESKHIGVTMAQMNSGIIISDCTFTGGAIGIEVHSQQYLFKGLVFVSCKVGISFTVSFVSTIQGCTFKNCDYGVDMGDTTVVSVSIVDSSVSNCIAGVKVQLSGGVARPSLVLDNFAVTGAAAVADALSGSLILNSSVPAGETWVMGNVNPGGYRSEVFPAHRPAKLLVDGKYFTAPLPQYEGYDISQFISVKGDPEFTVYGDNSHDDGPAINKLLQKYAGCKIVFFPQGIYRTKETIYVPSGSRIIGEVLSVITGAGSYFEDTGNPRPVVKVGNEGEKGVAQVTDMAVSVADVLPGAILVEVNLEGEKPGDVGFWNCVFRVGGTADTLINCPNPDPAGCKAAFALLHVTKTASSYFENTWGWVADHNVDNMSLAQNIAVGRGALVESTAPTWFIGTSFEHCVIYQYAFRQASNVYMALQQTESPYWQGEGTPYLAPSPWEANSAFGDPTFENCASQGQSYNDMCYRAWASHMSGSNNVVVHGAALWAFFNNMDDNSYLSGSCENRGGLCQLNAVYIEDGASTYLYTLGTKATANLVYDTTDGGVNVTTEADSPGSWGGGLAAYLRDVAGSSSESDPGEGEGGDTADDQSNNSTSTGKNTASRRSTSPLGLSVAVGVLYILVA</sequence>
<evidence type="ECO:0000313" key="5">
    <source>
        <dbReference type="Proteomes" id="UP001283341"/>
    </source>
</evidence>
<dbReference type="EMBL" id="JAUEDM010000002">
    <property type="protein sequence ID" value="KAK3325895.1"/>
    <property type="molecule type" value="Genomic_DNA"/>
</dbReference>
<protein>
    <submittedName>
        <fullName evidence="4">Pectate lyase superfamily protein-domain-containing protein</fullName>
    </submittedName>
</protein>
<dbReference type="PANTHER" id="PTHR33928">
    <property type="entry name" value="POLYGALACTURONASE QRT3"/>
    <property type="match status" value="1"/>
</dbReference>
<feature type="compositionally biased region" description="Acidic residues" evidence="1">
    <location>
        <begin position="796"/>
        <end position="807"/>
    </location>
</feature>
<reference evidence="4" key="1">
    <citation type="journal article" date="2023" name="Mol. Phylogenet. Evol.">
        <title>Genome-scale phylogeny and comparative genomics of the fungal order Sordariales.</title>
        <authorList>
            <person name="Hensen N."/>
            <person name="Bonometti L."/>
            <person name="Westerberg I."/>
            <person name="Brannstrom I.O."/>
            <person name="Guillou S."/>
            <person name="Cros-Aarteil S."/>
            <person name="Calhoun S."/>
            <person name="Haridas S."/>
            <person name="Kuo A."/>
            <person name="Mondo S."/>
            <person name="Pangilinan J."/>
            <person name="Riley R."/>
            <person name="LaButti K."/>
            <person name="Andreopoulos B."/>
            <person name="Lipzen A."/>
            <person name="Chen C."/>
            <person name="Yan M."/>
            <person name="Daum C."/>
            <person name="Ng V."/>
            <person name="Clum A."/>
            <person name="Steindorff A."/>
            <person name="Ohm R.A."/>
            <person name="Martin F."/>
            <person name="Silar P."/>
            <person name="Natvig D.O."/>
            <person name="Lalanne C."/>
            <person name="Gautier V."/>
            <person name="Ament-Velasquez S.L."/>
            <person name="Kruys A."/>
            <person name="Hutchinson M.I."/>
            <person name="Powell A.J."/>
            <person name="Barry K."/>
            <person name="Miller A.N."/>
            <person name="Grigoriev I.V."/>
            <person name="Debuchy R."/>
            <person name="Gladieux P."/>
            <person name="Hiltunen Thoren M."/>
            <person name="Johannesson H."/>
        </authorList>
    </citation>
    <scope>NUCLEOTIDE SEQUENCE</scope>
    <source>
        <strain evidence="4">CBS 118394</strain>
    </source>
</reference>
<dbReference type="InterPro" id="IPR024535">
    <property type="entry name" value="RHGA/B-epi-like_pectate_lyase"/>
</dbReference>
<evidence type="ECO:0000313" key="4">
    <source>
        <dbReference type="EMBL" id="KAK3325895.1"/>
    </source>
</evidence>
<dbReference type="InterPro" id="IPR011050">
    <property type="entry name" value="Pectin_lyase_fold/virulence"/>
</dbReference>
<feature type="signal peptide" evidence="2">
    <location>
        <begin position="1"/>
        <end position="21"/>
    </location>
</feature>
<reference evidence="4" key="2">
    <citation type="submission" date="2023-06" db="EMBL/GenBank/DDBJ databases">
        <authorList>
            <consortium name="Lawrence Berkeley National Laboratory"/>
            <person name="Haridas S."/>
            <person name="Hensen N."/>
            <person name="Bonometti L."/>
            <person name="Westerberg I."/>
            <person name="Brannstrom I.O."/>
            <person name="Guillou S."/>
            <person name="Cros-Aarteil S."/>
            <person name="Calhoun S."/>
            <person name="Kuo A."/>
            <person name="Mondo S."/>
            <person name="Pangilinan J."/>
            <person name="Riley R."/>
            <person name="Labutti K."/>
            <person name="Andreopoulos B."/>
            <person name="Lipzen A."/>
            <person name="Chen C."/>
            <person name="Yanf M."/>
            <person name="Daum C."/>
            <person name="Ng V."/>
            <person name="Clum A."/>
            <person name="Steindorff A."/>
            <person name="Ohm R."/>
            <person name="Martin F."/>
            <person name="Silar P."/>
            <person name="Natvig D."/>
            <person name="Lalanne C."/>
            <person name="Gautier V."/>
            <person name="Ament-Velasquez S.L."/>
            <person name="Kruys A."/>
            <person name="Hutchinson M.I."/>
            <person name="Powell A.J."/>
            <person name="Barry K."/>
            <person name="Miller A.N."/>
            <person name="Grigoriev I.V."/>
            <person name="Debuchy R."/>
            <person name="Gladieux P."/>
            <person name="Thoren M.H."/>
            <person name="Johannesson H."/>
        </authorList>
    </citation>
    <scope>NUCLEOTIDE SEQUENCE</scope>
    <source>
        <strain evidence="4">CBS 118394</strain>
    </source>
</reference>
<dbReference type="InterPro" id="IPR012334">
    <property type="entry name" value="Pectin_lyas_fold"/>
</dbReference>
<comment type="caution">
    <text evidence="4">The sequence shown here is derived from an EMBL/GenBank/DDBJ whole genome shotgun (WGS) entry which is preliminary data.</text>
</comment>
<dbReference type="Gene3D" id="2.160.20.10">
    <property type="entry name" value="Single-stranded right-handed beta-helix, Pectin lyase-like"/>
    <property type="match status" value="2"/>
</dbReference>
<dbReference type="GO" id="GO:0016829">
    <property type="term" value="F:lyase activity"/>
    <property type="evidence" value="ECO:0007669"/>
    <property type="project" value="UniProtKB-KW"/>
</dbReference>
<gene>
    <name evidence="4" type="ORF">B0H66DRAFT_600030</name>
</gene>
<proteinExistence type="predicted"/>
<keyword evidence="5" id="KW-1185">Reference proteome</keyword>
<evidence type="ECO:0000259" key="3">
    <source>
        <dbReference type="Pfam" id="PF12708"/>
    </source>
</evidence>
<dbReference type="SUPFAM" id="SSF51126">
    <property type="entry name" value="Pectin lyase-like"/>
    <property type="match status" value="2"/>
</dbReference>
<feature type="domain" description="Rhamnogalacturonase A/B/Epimerase-like pectate lyase" evidence="3">
    <location>
        <begin position="417"/>
        <end position="480"/>
    </location>
</feature>
<keyword evidence="2" id="KW-0732">Signal</keyword>
<name>A0AAE0MBB1_9PEZI</name>
<dbReference type="Pfam" id="PF12708">
    <property type="entry name" value="Pect-lyase_RHGA_epim"/>
    <property type="match status" value="2"/>
</dbReference>
<keyword evidence="4" id="KW-0456">Lyase</keyword>
<evidence type="ECO:0000256" key="2">
    <source>
        <dbReference type="SAM" id="SignalP"/>
    </source>
</evidence>
<evidence type="ECO:0000256" key="1">
    <source>
        <dbReference type="SAM" id="MobiDB-lite"/>
    </source>
</evidence>
<dbReference type="AlphaFoldDB" id="A0AAE0MBB1"/>